<proteinExistence type="predicted"/>
<dbReference type="InterPro" id="IPR002931">
    <property type="entry name" value="Transglutaminase-like"/>
</dbReference>
<reference evidence="2" key="1">
    <citation type="submission" date="2022-03" db="EMBL/GenBank/DDBJ databases">
        <title>Draft genome sequence of Aduncisulcus paluster, a free-living microaerophilic Fornicata.</title>
        <authorList>
            <person name="Yuyama I."/>
            <person name="Kume K."/>
            <person name="Tamura T."/>
            <person name="Inagaki Y."/>
            <person name="Hashimoto T."/>
        </authorList>
    </citation>
    <scope>NUCLEOTIDE SEQUENCE</scope>
    <source>
        <strain evidence="2">NY0171</strain>
    </source>
</reference>
<dbReference type="Proteomes" id="UP001057375">
    <property type="component" value="Unassembled WGS sequence"/>
</dbReference>
<evidence type="ECO:0000313" key="2">
    <source>
        <dbReference type="EMBL" id="GKT15965.1"/>
    </source>
</evidence>
<dbReference type="InterPro" id="IPR038765">
    <property type="entry name" value="Papain-like_cys_pep_sf"/>
</dbReference>
<organism evidence="2 3">
    <name type="scientific">Aduncisulcus paluster</name>
    <dbReference type="NCBI Taxonomy" id="2918883"/>
    <lineage>
        <taxon>Eukaryota</taxon>
        <taxon>Metamonada</taxon>
        <taxon>Carpediemonas-like organisms</taxon>
        <taxon>Aduncisulcus</taxon>
    </lineage>
</organism>
<dbReference type="EMBL" id="BQXS01011716">
    <property type="protein sequence ID" value="GKT15965.1"/>
    <property type="molecule type" value="Genomic_DNA"/>
</dbReference>
<dbReference type="Gene3D" id="3.10.620.30">
    <property type="match status" value="1"/>
</dbReference>
<evidence type="ECO:0000313" key="3">
    <source>
        <dbReference type="Proteomes" id="UP001057375"/>
    </source>
</evidence>
<keyword evidence="3" id="KW-1185">Reference proteome</keyword>
<dbReference type="Pfam" id="PF01841">
    <property type="entry name" value="Transglut_core"/>
    <property type="match status" value="1"/>
</dbReference>
<sequence length="472" mass="54301">MYYSLFSMGYVEDDYEKAISYYKASLIYHDSKVSQKNILYSYLSLENEYSGDEKIALLIQAVQYVMINHLVDSNVPVLASRFSNAVLTANDTKYFPVVKQFARYSFLQDDEEFLHRDIGDIFMLEGNMREAALEYKHNTIHHFSGAAYNDSYKRLHESSIVEYEYWYTRHFDISPQEHFSIDKIKLSLTLEIPQEYNTQELLSIEVMFNDVLIPFEKIVDNLGSTFITVEILGYPIQEGENELKVRAIVRKKSNRYSMRDFQQYSMDDYDLNDPRYISFTESSEFTDLSNSTLISIRNMILSDVSDPSSIEERVRAVYSYVVGIMHYTKELDFGPLSVERVFENNFFGKCEDYSILTSALLKSMGIPASSFSGISVSFDSDSTDKETGHAYAAVFTPDWEPIIIDSTWGASRFHIHYLFETNQYVTLKYGPNSDVLSGNTGISSIISAGKLEYVNEKESILEVIGMIEGEEE</sequence>
<gene>
    <name evidence="2" type="ORF">ADUPG1_010827</name>
</gene>
<feature type="domain" description="Transglutaminase-like" evidence="1">
    <location>
        <begin position="307"/>
        <end position="398"/>
    </location>
</feature>
<protein>
    <recommendedName>
        <fullName evidence="1">Transglutaminase-like domain-containing protein</fullName>
    </recommendedName>
</protein>
<comment type="caution">
    <text evidence="2">The sequence shown here is derived from an EMBL/GenBank/DDBJ whole genome shotgun (WGS) entry which is preliminary data.</text>
</comment>
<accession>A0ABQ5JV62</accession>
<evidence type="ECO:0000259" key="1">
    <source>
        <dbReference type="Pfam" id="PF01841"/>
    </source>
</evidence>
<dbReference type="SUPFAM" id="SSF54001">
    <property type="entry name" value="Cysteine proteinases"/>
    <property type="match status" value="1"/>
</dbReference>
<name>A0ABQ5JV62_9EUKA</name>